<feature type="signal peptide" evidence="1">
    <location>
        <begin position="1"/>
        <end position="17"/>
    </location>
</feature>
<evidence type="ECO:0000313" key="3">
    <source>
        <dbReference type="Proteomes" id="UP001337723"/>
    </source>
</evidence>
<sequence length="131" mass="13289">MKHVIALSCLVSLGACATVPDDVSPQIAAVDPSATVEGGTGAALPQGDGRFMGFSVASLGDAADPGLWIETPLVSTEQPGRVISENGLQLFLTLRPSGGARNSGSRMSLQAFQELGIPLTALPTVTVISDA</sequence>
<dbReference type="AlphaFoldDB" id="A0AA48KKN0"/>
<dbReference type="KEGG" id="rmai:MACH21_22300"/>
<name>A0AA48KKN0_9RHOB</name>
<reference evidence="2 3" key="1">
    <citation type="submission" date="2023-01" db="EMBL/GenBank/DDBJ databases">
        <title>Complete genome sequence of Roseicyclus marinus strain Dej080120_10.</title>
        <authorList>
            <person name="Ueki S."/>
            <person name="Maruyama F."/>
        </authorList>
    </citation>
    <scope>NUCLEOTIDE SEQUENCE [LARGE SCALE GENOMIC DNA]</scope>
    <source>
        <strain evidence="2 3">Dej080120_10</strain>
    </source>
</reference>
<evidence type="ECO:0000256" key="1">
    <source>
        <dbReference type="SAM" id="SignalP"/>
    </source>
</evidence>
<organism evidence="2 3">
    <name type="scientific">Roseicyclus marinus</name>
    <dbReference type="NCBI Taxonomy" id="2161673"/>
    <lineage>
        <taxon>Bacteria</taxon>
        <taxon>Pseudomonadati</taxon>
        <taxon>Pseudomonadota</taxon>
        <taxon>Alphaproteobacteria</taxon>
        <taxon>Rhodobacterales</taxon>
        <taxon>Roseobacteraceae</taxon>
        <taxon>Roseicyclus</taxon>
    </lineage>
</organism>
<dbReference type="PROSITE" id="PS51257">
    <property type="entry name" value="PROKAR_LIPOPROTEIN"/>
    <property type="match status" value="1"/>
</dbReference>
<evidence type="ECO:0000313" key="2">
    <source>
        <dbReference type="EMBL" id="BDW86053.1"/>
    </source>
</evidence>
<gene>
    <name evidence="2" type="ORF">MACH21_22300</name>
</gene>
<accession>A0AA48KKN0</accession>
<feature type="chain" id="PRO_5041290515" evidence="1">
    <location>
        <begin position="18"/>
        <end position="131"/>
    </location>
</feature>
<protein>
    <submittedName>
        <fullName evidence="2">Uncharacterized protein</fullName>
    </submittedName>
</protein>
<keyword evidence="3" id="KW-1185">Reference proteome</keyword>
<proteinExistence type="predicted"/>
<dbReference type="Proteomes" id="UP001337723">
    <property type="component" value="Chromosome"/>
</dbReference>
<dbReference type="EMBL" id="AP027266">
    <property type="protein sequence ID" value="BDW86053.1"/>
    <property type="molecule type" value="Genomic_DNA"/>
</dbReference>
<keyword evidence="1" id="KW-0732">Signal</keyword>
<dbReference type="RefSeq" id="WP_338271940.1">
    <property type="nucleotide sequence ID" value="NZ_AP027266.1"/>
</dbReference>